<dbReference type="RefSeq" id="XP_049148627.1">
    <property type="nucleotide sequence ID" value="XM_049291482.1"/>
</dbReference>
<dbReference type="Proteomes" id="UP000830671">
    <property type="component" value="Chromosome 6"/>
</dbReference>
<dbReference type="KEGG" id="clup:CLUP02_12518"/>
<dbReference type="EMBL" id="CP019478">
    <property type="protein sequence ID" value="UQC87016.1"/>
    <property type="molecule type" value="Genomic_DNA"/>
</dbReference>
<protein>
    <submittedName>
        <fullName evidence="1">Uncharacterized protein</fullName>
    </submittedName>
</protein>
<evidence type="ECO:0000313" key="1">
    <source>
        <dbReference type="EMBL" id="UQC87016.1"/>
    </source>
</evidence>
<evidence type="ECO:0000313" key="2">
    <source>
        <dbReference type="Proteomes" id="UP000830671"/>
    </source>
</evidence>
<reference evidence="1" key="1">
    <citation type="journal article" date="2021" name="Mol. Plant Microbe Interact.">
        <title>Complete Genome Sequence of the Plant-Pathogenic Fungus Colletotrichum lupini.</title>
        <authorList>
            <person name="Baroncelli R."/>
            <person name="Pensec F."/>
            <person name="Da Lio D."/>
            <person name="Boufleur T."/>
            <person name="Vicente I."/>
            <person name="Sarrocco S."/>
            <person name="Picot A."/>
            <person name="Baraldi E."/>
            <person name="Sukno S."/>
            <person name="Thon M."/>
            <person name="Le Floch G."/>
        </authorList>
    </citation>
    <scope>NUCLEOTIDE SEQUENCE</scope>
    <source>
        <strain evidence="1">IMI 504893</strain>
    </source>
</reference>
<dbReference type="GeneID" id="73346492"/>
<accession>A0A9Q8T0M9</accession>
<organism evidence="1 2">
    <name type="scientific">Colletotrichum lupini</name>
    <dbReference type="NCBI Taxonomy" id="145971"/>
    <lineage>
        <taxon>Eukaryota</taxon>
        <taxon>Fungi</taxon>
        <taxon>Dikarya</taxon>
        <taxon>Ascomycota</taxon>
        <taxon>Pezizomycotina</taxon>
        <taxon>Sordariomycetes</taxon>
        <taxon>Hypocreomycetidae</taxon>
        <taxon>Glomerellales</taxon>
        <taxon>Glomerellaceae</taxon>
        <taxon>Colletotrichum</taxon>
        <taxon>Colletotrichum acutatum species complex</taxon>
    </lineage>
</organism>
<dbReference type="AlphaFoldDB" id="A0A9Q8T0M9"/>
<gene>
    <name evidence="1" type="ORF">CLUP02_12518</name>
</gene>
<sequence>MGFRVHADVLMQEKTSMLPEKIFKGPNSGFGNPRVMYKPTELLSSNARVNVASNSIVNCRSVPGVITVRPSESTPRSSGSSIEP</sequence>
<keyword evidence="2" id="KW-1185">Reference proteome</keyword>
<proteinExistence type="predicted"/>
<name>A0A9Q8T0M9_9PEZI</name>